<organism evidence="1 2">
    <name type="scientific">Candidatus Daviesbacteria bacterium GW2011_GWA2_40_9</name>
    <dbReference type="NCBI Taxonomy" id="1618424"/>
    <lineage>
        <taxon>Bacteria</taxon>
        <taxon>Candidatus Daviesiibacteriota</taxon>
    </lineage>
</organism>
<reference evidence="1 2" key="1">
    <citation type="journal article" date="2015" name="Nature">
        <title>rRNA introns, odd ribosomes, and small enigmatic genomes across a large radiation of phyla.</title>
        <authorList>
            <person name="Brown C.T."/>
            <person name="Hug L.A."/>
            <person name="Thomas B.C."/>
            <person name="Sharon I."/>
            <person name="Castelle C.J."/>
            <person name="Singh A."/>
            <person name="Wilkins M.J."/>
            <person name="Williams K.H."/>
            <person name="Banfield J.F."/>
        </authorList>
    </citation>
    <scope>NUCLEOTIDE SEQUENCE [LARGE SCALE GENOMIC DNA]</scope>
</reference>
<dbReference type="AlphaFoldDB" id="A0A0G0WGQ7"/>
<evidence type="ECO:0000313" key="2">
    <source>
        <dbReference type="Proteomes" id="UP000034601"/>
    </source>
</evidence>
<protein>
    <submittedName>
        <fullName evidence="1">Uncharacterized protein</fullName>
    </submittedName>
</protein>
<dbReference type="Proteomes" id="UP000034601">
    <property type="component" value="Unassembled WGS sequence"/>
</dbReference>
<comment type="caution">
    <text evidence="1">The sequence shown here is derived from an EMBL/GenBank/DDBJ whole genome shotgun (WGS) entry which is preliminary data.</text>
</comment>
<gene>
    <name evidence="1" type="ORF">UU29_C0004G0016</name>
</gene>
<sequence>MGKKKSKLTKFLTKSTPLWMVVLITLNSSMAFALGEYYLMKKEFNKNLSKLAQTTKSPEELVNILKQEVLSAKGYITPLKWKSLGKQLVEAGAIDKQKYEAIFTSEGNGKEEMKHLEGESDDYMAINESNSRFMVNTLWALGLVQKSKVLDEGPMMQRGRAEAGNFASTGGWTLGSKGAMELYSSQEIILLTAQQQDLVKKIAEGVFRSCCGNSTAFPDCNHGMAALGYIEWAVYNGLSEGQIYKDLLAFNSFWFPQNYVEMAVYFAKQGTKWKEVDPKLALSVDYASAQGAQRIKQAVQGVPGIQSQGGGCGA</sequence>
<proteinExistence type="predicted"/>
<name>A0A0G0WGQ7_9BACT</name>
<evidence type="ECO:0000313" key="1">
    <source>
        <dbReference type="EMBL" id="KKR83515.1"/>
    </source>
</evidence>
<accession>A0A0G0WGQ7</accession>
<dbReference type="EMBL" id="LCAB01000004">
    <property type="protein sequence ID" value="KKR83515.1"/>
    <property type="molecule type" value="Genomic_DNA"/>
</dbReference>